<dbReference type="Proteomes" id="UP000606921">
    <property type="component" value="Unassembled WGS sequence"/>
</dbReference>
<organism evidence="1 2">
    <name type="scientific">Pseudorhizobium endolithicum</name>
    <dbReference type="NCBI Taxonomy" id="1191678"/>
    <lineage>
        <taxon>Bacteria</taxon>
        <taxon>Pseudomonadati</taxon>
        <taxon>Pseudomonadota</taxon>
        <taxon>Alphaproteobacteria</taxon>
        <taxon>Hyphomicrobiales</taxon>
        <taxon>Rhizobiaceae</taxon>
        <taxon>Rhizobium/Agrobacterium group</taxon>
        <taxon>Pseudorhizobium</taxon>
    </lineage>
</organism>
<keyword evidence="2" id="KW-1185">Reference proteome</keyword>
<comment type="caution">
    <text evidence="1">The sequence shown here is derived from an EMBL/GenBank/DDBJ whole genome shotgun (WGS) entry which is preliminary data.</text>
</comment>
<gene>
    <name evidence="1" type="ORF">REJC140_02391</name>
</gene>
<proteinExistence type="predicted"/>
<name>A0ABM8PFH0_9HYPH</name>
<evidence type="ECO:0000313" key="1">
    <source>
        <dbReference type="EMBL" id="CAD7026518.1"/>
    </source>
</evidence>
<sequence>MTSIILDSTTHTRLLDGLMAAAADALAVNDPAPFVIALAQIANIYPQQVMDYWTPDAEVE</sequence>
<protein>
    <submittedName>
        <fullName evidence="1">Uncharacterized protein</fullName>
    </submittedName>
</protein>
<accession>A0ABM8PFH0</accession>
<dbReference type="RefSeq" id="WP_142591534.1">
    <property type="nucleotide sequence ID" value="NZ_CABFWF030000002.1"/>
</dbReference>
<reference evidence="1 2" key="1">
    <citation type="submission" date="2020-11" db="EMBL/GenBank/DDBJ databases">
        <authorList>
            <person name="Lassalle F."/>
        </authorList>
    </citation>
    <scope>NUCLEOTIDE SEQUENCE [LARGE SCALE GENOMIC DNA]</scope>
    <source>
        <strain evidence="1 2">JC140</strain>
    </source>
</reference>
<evidence type="ECO:0000313" key="2">
    <source>
        <dbReference type="Proteomes" id="UP000606921"/>
    </source>
</evidence>
<dbReference type="EMBL" id="CABFWF030000002">
    <property type="protein sequence ID" value="CAD7026518.1"/>
    <property type="molecule type" value="Genomic_DNA"/>
</dbReference>